<dbReference type="GO" id="GO:0005829">
    <property type="term" value="C:cytosol"/>
    <property type="evidence" value="ECO:0007669"/>
    <property type="project" value="TreeGrafter"/>
</dbReference>
<dbReference type="GO" id="GO:0046872">
    <property type="term" value="F:metal ion binding"/>
    <property type="evidence" value="ECO:0007669"/>
    <property type="project" value="UniProtKB-KW"/>
</dbReference>
<evidence type="ECO:0000256" key="2">
    <source>
        <dbReference type="ARBA" id="ARBA00022691"/>
    </source>
</evidence>
<proteinExistence type="predicted"/>
<evidence type="ECO:0000256" key="1">
    <source>
        <dbReference type="ARBA" id="ARBA00001966"/>
    </source>
</evidence>
<dbReference type="PANTHER" id="PTHR43409:SF7">
    <property type="entry name" value="BLL1977 PROTEIN"/>
    <property type="match status" value="1"/>
</dbReference>
<sequence length="669" mass="72562">MPSSTSADRTRTDALLIFPPQTEARFFPYLSLPYLTGHLRRRGRRVHQADLNIAVLHELLCRPALLDDAVRAQDTGDDSTAVSDWYRRAVAEVFAAHIGDLRAHVLRKEPAGDLGADRAVRLAGLALELLVRDTFLVRTWENLGRLDDAVRRVAARPPAASDVPVASLHRLVSGLLGRHRPRVVGLSVAFFSQLAPALLIAAWVRRLAPDTRICLGGQQVMLRHDSLARLPGVLESVDALCPTAGEEPLERWLDALDGTVPLTAVPGMTWLSRSGADSRTGPPVTLRFRDLGPPDFTGLPFRSYLNDALELAIVSCVGCYWGRCAFCSYGNRALPQGGYQQGTATQIADAVETVVRATGTRYVSVADENTNLRLILKAMRVARARGVRVRFGVRGRLEAILTDPEFCLDLAAAGCAMISVGYEGVSQRLLDRMDRGVRAADYQRILDNLDAAGITVRFSVMGQVLDETPDEFEASLRFLVDNERRIGIDALELMVAEPGSRLVGSPEEYGLDLDTTDRLAGNPELSYLAGRVGHPLSVRGGPTRTEALDRLVRIFHTVRPGRTHASTSSHPAPAGPHGPGAAALRPHTWVRVAPASADDHAADRVTLADLVRERFYALPRADVEQRPDGLLTARTERGSRLLARLADAGAGTADPERSASPAPSARSSS</sequence>
<dbReference type="SFLD" id="SFLDS00029">
    <property type="entry name" value="Radical_SAM"/>
    <property type="match status" value="1"/>
</dbReference>
<dbReference type="GO" id="GO:0003824">
    <property type="term" value="F:catalytic activity"/>
    <property type="evidence" value="ECO:0007669"/>
    <property type="project" value="InterPro"/>
</dbReference>
<dbReference type="InterPro" id="IPR007197">
    <property type="entry name" value="rSAM"/>
</dbReference>
<feature type="domain" description="Radical SAM core" evidence="7">
    <location>
        <begin position="301"/>
        <end position="535"/>
    </location>
</feature>
<accession>A0AB39M9C4</accession>
<dbReference type="SUPFAM" id="SSF102114">
    <property type="entry name" value="Radical SAM enzymes"/>
    <property type="match status" value="1"/>
</dbReference>
<dbReference type="SFLD" id="SFLDG01082">
    <property type="entry name" value="B12-binding_domain_containing"/>
    <property type="match status" value="1"/>
</dbReference>
<dbReference type="InterPro" id="IPR058240">
    <property type="entry name" value="rSAM_sf"/>
</dbReference>
<dbReference type="AlphaFoldDB" id="A0AB39M9C4"/>
<keyword evidence="4" id="KW-0408">Iron</keyword>
<dbReference type="InterPro" id="IPR006638">
    <property type="entry name" value="Elp3/MiaA/NifB-like_rSAM"/>
</dbReference>
<dbReference type="SMART" id="SM00729">
    <property type="entry name" value="Elp3"/>
    <property type="match status" value="1"/>
</dbReference>
<gene>
    <name evidence="8" type="ORF">AB5J58_20640</name>
</gene>
<keyword evidence="3" id="KW-0479">Metal-binding</keyword>
<dbReference type="Pfam" id="PF04055">
    <property type="entry name" value="Radical_SAM"/>
    <property type="match status" value="1"/>
</dbReference>
<dbReference type="GO" id="GO:0051536">
    <property type="term" value="F:iron-sulfur cluster binding"/>
    <property type="evidence" value="ECO:0007669"/>
    <property type="project" value="UniProtKB-KW"/>
</dbReference>
<dbReference type="PANTHER" id="PTHR43409">
    <property type="entry name" value="ANAEROBIC MAGNESIUM-PROTOPORPHYRIN IX MONOMETHYL ESTER CYCLASE-RELATED"/>
    <property type="match status" value="1"/>
</dbReference>
<evidence type="ECO:0000256" key="4">
    <source>
        <dbReference type="ARBA" id="ARBA00023004"/>
    </source>
</evidence>
<keyword evidence="2" id="KW-0949">S-adenosyl-L-methionine</keyword>
<feature type="region of interest" description="Disordered" evidence="6">
    <location>
        <begin position="560"/>
        <end position="583"/>
    </location>
</feature>
<dbReference type="InterPro" id="IPR051198">
    <property type="entry name" value="BchE-like"/>
</dbReference>
<organism evidence="8">
    <name type="scientific">Streptomyces sp. R08</name>
    <dbReference type="NCBI Taxonomy" id="3238624"/>
    <lineage>
        <taxon>Bacteria</taxon>
        <taxon>Bacillati</taxon>
        <taxon>Actinomycetota</taxon>
        <taxon>Actinomycetes</taxon>
        <taxon>Kitasatosporales</taxon>
        <taxon>Streptomycetaceae</taxon>
        <taxon>Streptomyces</taxon>
    </lineage>
</organism>
<dbReference type="EMBL" id="CP163431">
    <property type="protein sequence ID" value="XDQ02467.1"/>
    <property type="molecule type" value="Genomic_DNA"/>
</dbReference>
<evidence type="ECO:0000256" key="5">
    <source>
        <dbReference type="ARBA" id="ARBA00023014"/>
    </source>
</evidence>
<dbReference type="PROSITE" id="PS51918">
    <property type="entry name" value="RADICAL_SAM"/>
    <property type="match status" value="1"/>
</dbReference>
<name>A0AB39M9C4_9ACTN</name>
<reference evidence="8" key="1">
    <citation type="submission" date="2024-07" db="EMBL/GenBank/DDBJ databases">
        <authorList>
            <person name="Yu S.T."/>
        </authorList>
    </citation>
    <scope>NUCLEOTIDE SEQUENCE</scope>
    <source>
        <strain evidence="8">R08</strain>
    </source>
</reference>
<comment type="cofactor">
    <cofactor evidence="1">
        <name>[4Fe-4S] cluster</name>
        <dbReference type="ChEBI" id="CHEBI:49883"/>
    </cofactor>
</comment>
<dbReference type="Gene3D" id="3.30.750.200">
    <property type="match status" value="1"/>
</dbReference>
<evidence type="ECO:0000256" key="3">
    <source>
        <dbReference type="ARBA" id="ARBA00022723"/>
    </source>
</evidence>
<evidence type="ECO:0000313" key="8">
    <source>
        <dbReference type="EMBL" id="XDQ02467.1"/>
    </source>
</evidence>
<feature type="region of interest" description="Disordered" evidence="6">
    <location>
        <begin position="643"/>
        <end position="669"/>
    </location>
</feature>
<protein>
    <submittedName>
        <fullName evidence="8">Radical SAM protein</fullName>
    </submittedName>
</protein>
<dbReference type="RefSeq" id="WP_369188596.1">
    <property type="nucleotide sequence ID" value="NZ_CP163431.1"/>
</dbReference>
<keyword evidence="5" id="KW-0411">Iron-sulfur</keyword>
<evidence type="ECO:0000256" key="6">
    <source>
        <dbReference type="SAM" id="MobiDB-lite"/>
    </source>
</evidence>
<evidence type="ECO:0000259" key="7">
    <source>
        <dbReference type="PROSITE" id="PS51918"/>
    </source>
</evidence>